<dbReference type="InterPro" id="IPR017850">
    <property type="entry name" value="Alkaline_phosphatase_core_sf"/>
</dbReference>
<evidence type="ECO:0000259" key="7">
    <source>
        <dbReference type="Pfam" id="PF00884"/>
    </source>
</evidence>
<evidence type="ECO:0000256" key="3">
    <source>
        <dbReference type="ARBA" id="ARBA00022723"/>
    </source>
</evidence>
<comment type="similarity">
    <text evidence="2">Belongs to the sulfatase family.</text>
</comment>
<dbReference type="InterPro" id="IPR000917">
    <property type="entry name" value="Sulfatase_N"/>
</dbReference>
<feature type="domain" description="Sulfatase N-terminal" evidence="7">
    <location>
        <begin position="23"/>
        <end position="346"/>
    </location>
</feature>
<evidence type="ECO:0000256" key="2">
    <source>
        <dbReference type="ARBA" id="ARBA00008779"/>
    </source>
</evidence>
<keyword evidence="3" id="KW-0479">Metal-binding</keyword>
<keyword evidence="6" id="KW-0106">Calcium</keyword>
<dbReference type="Gene3D" id="3.30.1120.10">
    <property type="match status" value="1"/>
</dbReference>
<reference evidence="8 9" key="1">
    <citation type="submission" date="2020-04" db="EMBL/GenBank/DDBJ databases">
        <title>Flammeovirga sp. SR4, a novel species isolated from seawater.</title>
        <authorList>
            <person name="Wang X."/>
        </authorList>
    </citation>
    <scope>NUCLEOTIDE SEQUENCE [LARGE SCALE GENOMIC DNA]</scope>
    <source>
        <strain evidence="8 9">SR4</strain>
    </source>
</reference>
<organism evidence="8 9">
    <name type="scientific">Flammeovirga agarivorans</name>
    <dbReference type="NCBI Taxonomy" id="2726742"/>
    <lineage>
        <taxon>Bacteria</taxon>
        <taxon>Pseudomonadati</taxon>
        <taxon>Bacteroidota</taxon>
        <taxon>Cytophagia</taxon>
        <taxon>Cytophagales</taxon>
        <taxon>Flammeovirgaceae</taxon>
        <taxon>Flammeovirga</taxon>
    </lineage>
</organism>
<sequence>MKKVLFILLLGLTQVGYSQKQYNVIQIIVDDLGWKDLSSYGSDYYETPALDKFAEKSIVYTNSYASCNVCSPTRASIVTGKYPAKLNLTDWIEGWKMPYAKYSIPEWTMYLETSQPTVGKLFKENGYKTAHFGKWHLGENEGYWPENHGFDKNHGGWSKGAPHKNKKKGYNGYFMPYGNPRLKDGPQDEYLTERLAKDVCLYIEENKNEKFFVNLWFYNVHTPLQARAEKVDKYKNKEKGKYHSNPTYAAMIEHVDEAIGQVLNKVEALGLMENTIILFSSDNGGLIGKPKRKVTNNSPLKGGKGTIYEGGIRVPTMIYAPNLTPNKVDYAVSSIDYLPTLAQLAHLKIEKDVQEQWDGISIVEFNQTEHYYSRPLYWHYPHYHSQGAVPHTVVIQEDWKLIHNIENGNYELYNLRDDIGEQNNLVKSEKAKFSELKKKMKVWKKEVGAQMPTKNPNYKPTSK</sequence>
<evidence type="ECO:0000256" key="1">
    <source>
        <dbReference type="ARBA" id="ARBA00001913"/>
    </source>
</evidence>
<dbReference type="CDD" id="cd16144">
    <property type="entry name" value="ARS_like"/>
    <property type="match status" value="1"/>
</dbReference>
<dbReference type="AlphaFoldDB" id="A0A7X8SNL8"/>
<comment type="cofactor">
    <cofactor evidence="1">
        <name>Ca(2+)</name>
        <dbReference type="ChEBI" id="CHEBI:29108"/>
    </cofactor>
</comment>
<dbReference type="SUPFAM" id="SSF53649">
    <property type="entry name" value="Alkaline phosphatase-like"/>
    <property type="match status" value="1"/>
</dbReference>
<dbReference type="GO" id="GO:0004065">
    <property type="term" value="F:arylsulfatase activity"/>
    <property type="evidence" value="ECO:0007669"/>
    <property type="project" value="TreeGrafter"/>
</dbReference>
<dbReference type="Pfam" id="PF00884">
    <property type="entry name" value="Sulfatase"/>
    <property type="match status" value="1"/>
</dbReference>
<proteinExistence type="inferred from homology"/>
<evidence type="ECO:0000256" key="5">
    <source>
        <dbReference type="ARBA" id="ARBA00022801"/>
    </source>
</evidence>
<evidence type="ECO:0000256" key="6">
    <source>
        <dbReference type="ARBA" id="ARBA00022837"/>
    </source>
</evidence>
<dbReference type="PANTHER" id="PTHR42693:SF42">
    <property type="entry name" value="ARYLSULFATASE G"/>
    <property type="match status" value="1"/>
</dbReference>
<gene>
    <name evidence="8" type="ORF">HGP29_19845</name>
</gene>
<dbReference type="GO" id="GO:0046872">
    <property type="term" value="F:metal ion binding"/>
    <property type="evidence" value="ECO:0007669"/>
    <property type="project" value="UniProtKB-KW"/>
</dbReference>
<comment type="caution">
    <text evidence="8">The sequence shown here is derived from an EMBL/GenBank/DDBJ whole genome shotgun (WGS) entry which is preliminary data.</text>
</comment>
<evidence type="ECO:0000313" key="9">
    <source>
        <dbReference type="Proteomes" id="UP000585050"/>
    </source>
</evidence>
<dbReference type="RefSeq" id="WP_168884171.1">
    <property type="nucleotide sequence ID" value="NZ_JABAIL010000006.1"/>
</dbReference>
<protein>
    <submittedName>
        <fullName evidence="8">Sulfatase</fullName>
    </submittedName>
</protein>
<keyword evidence="4" id="KW-0732">Signal</keyword>
<evidence type="ECO:0000256" key="4">
    <source>
        <dbReference type="ARBA" id="ARBA00022729"/>
    </source>
</evidence>
<dbReference type="InterPro" id="IPR050738">
    <property type="entry name" value="Sulfatase"/>
</dbReference>
<keyword evidence="9" id="KW-1185">Reference proteome</keyword>
<dbReference type="Proteomes" id="UP000585050">
    <property type="component" value="Unassembled WGS sequence"/>
</dbReference>
<dbReference type="PANTHER" id="PTHR42693">
    <property type="entry name" value="ARYLSULFATASE FAMILY MEMBER"/>
    <property type="match status" value="1"/>
</dbReference>
<dbReference type="EMBL" id="JABAIL010000006">
    <property type="protein sequence ID" value="NLR93460.1"/>
    <property type="molecule type" value="Genomic_DNA"/>
</dbReference>
<keyword evidence="5" id="KW-0378">Hydrolase</keyword>
<accession>A0A7X8SNL8</accession>
<dbReference type="Gene3D" id="3.40.720.10">
    <property type="entry name" value="Alkaline Phosphatase, subunit A"/>
    <property type="match status" value="1"/>
</dbReference>
<name>A0A7X8SNL8_9BACT</name>
<evidence type="ECO:0000313" key="8">
    <source>
        <dbReference type="EMBL" id="NLR93460.1"/>
    </source>
</evidence>